<comment type="caution">
    <text evidence="4">The sequence shown here is derived from an EMBL/GenBank/DDBJ whole genome shotgun (WGS) entry which is preliminary data.</text>
</comment>
<dbReference type="PANTHER" id="PTHR43649:SF12">
    <property type="entry name" value="DIACETYLCHITOBIOSE BINDING PROTEIN DASA"/>
    <property type="match status" value="1"/>
</dbReference>
<sequence length="559" mass="60793">MFFPYGARNAAARARNGGRAKTVLPPWAFNWLANIREEQLMTILSTGVSRRKFLRQTAILGLAAGAASSLRLPAFAQSDLPDVQSILDKISVKDYVREDYRKLYSMSDEPLWDPAKDWIRTVDWEQVRSEQAGKTVRFAVGAADQESAAEGLKPFEQLSGIRVELVPIPDDSFYDKAVAEFISGNASFDALQFFSAWLGDFAGPGFLYDDLGEFAEKWKLPLDDFYDTYRLNYGYFGGKLVGIPFDCDIQMVHLRKSIMEKILGGPIDRANSVPSYDELIRITAEANKLGGGVSGVGLMAARGFWATYTWEHIAAQAGLKLFDDQWNPQLTSDAGMKAMEIIMALQKNAIEGVSGAGWGENRAAWLGGQVAANISWQDSGTQAMRPDQSKIVDDFVTIYEPRISGGVFAPPNIAGSTSCVAATSQNPEGAFLMLAFLTTSSIMAMNEANANGVAPGYRSVLANERLRAVSQPAKVWADSLEHAWCAPRLPGMFEMEQALGNEINRAVTGQISAKEALENGQTAWKSIMEKNGFSGGSGPVAYADVAPGMYVGGGKALPF</sequence>
<dbReference type="InterPro" id="IPR006311">
    <property type="entry name" value="TAT_signal"/>
</dbReference>
<keyword evidence="3" id="KW-0574">Periplasm</keyword>
<evidence type="ECO:0000256" key="3">
    <source>
        <dbReference type="ARBA" id="ARBA00022764"/>
    </source>
</evidence>
<dbReference type="NCBIfam" id="TIGR01409">
    <property type="entry name" value="TAT_signal_seq"/>
    <property type="match status" value="1"/>
</dbReference>
<evidence type="ECO:0000256" key="2">
    <source>
        <dbReference type="ARBA" id="ARBA00008520"/>
    </source>
</evidence>
<dbReference type="Pfam" id="PF01547">
    <property type="entry name" value="SBP_bac_1"/>
    <property type="match status" value="1"/>
</dbReference>
<comment type="subcellular location">
    <subcellularLocation>
        <location evidence="1">Periplasm</location>
    </subcellularLocation>
</comment>
<dbReference type="PANTHER" id="PTHR43649">
    <property type="entry name" value="ARABINOSE-BINDING PROTEIN-RELATED"/>
    <property type="match status" value="1"/>
</dbReference>
<comment type="similarity">
    <text evidence="2">Belongs to the bacterial solute-binding protein 1 family.</text>
</comment>
<dbReference type="InterPro" id="IPR006059">
    <property type="entry name" value="SBP"/>
</dbReference>
<dbReference type="Proteomes" id="UP000730739">
    <property type="component" value="Unassembled WGS sequence"/>
</dbReference>
<keyword evidence="5" id="KW-1185">Reference proteome</keyword>
<dbReference type="SUPFAM" id="SSF53850">
    <property type="entry name" value="Periplasmic binding protein-like II"/>
    <property type="match status" value="1"/>
</dbReference>
<gene>
    <name evidence="4" type="ORF">J2Z31_005283</name>
</gene>
<protein>
    <submittedName>
        <fullName evidence="4">Multiple sugar transport system substrate-binding protein</fullName>
    </submittedName>
</protein>
<name>A0ABS4RA82_9HYPH</name>
<keyword evidence="4" id="KW-0813">Transport</keyword>
<dbReference type="InterPro" id="IPR019546">
    <property type="entry name" value="TAT_signal_bac_arc"/>
</dbReference>
<keyword evidence="4" id="KW-0762">Sugar transport</keyword>
<dbReference type="RefSeq" id="WP_234939660.1">
    <property type="nucleotide sequence ID" value="NZ_JAGILA010000009.1"/>
</dbReference>
<evidence type="ECO:0000313" key="5">
    <source>
        <dbReference type="Proteomes" id="UP000730739"/>
    </source>
</evidence>
<organism evidence="4 5">
    <name type="scientific">Sinorhizobium kostiense</name>
    <dbReference type="NCBI Taxonomy" id="76747"/>
    <lineage>
        <taxon>Bacteria</taxon>
        <taxon>Pseudomonadati</taxon>
        <taxon>Pseudomonadota</taxon>
        <taxon>Alphaproteobacteria</taxon>
        <taxon>Hyphomicrobiales</taxon>
        <taxon>Rhizobiaceae</taxon>
        <taxon>Sinorhizobium/Ensifer group</taxon>
        <taxon>Sinorhizobium</taxon>
    </lineage>
</organism>
<evidence type="ECO:0000256" key="1">
    <source>
        <dbReference type="ARBA" id="ARBA00004418"/>
    </source>
</evidence>
<evidence type="ECO:0000313" key="4">
    <source>
        <dbReference type="EMBL" id="MBP2238742.1"/>
    </source>
</evidence>
<dbReference type="PROSITE" id="PS51318">
    <property type="entry name" value="TAT"/>
    <property type="match status" value="1"/>
</dbReference>
<dbReference type="Gene3D" id="3.40.190.10">
    <property type="entry name" value="Periplasmic binding protein-like II"/>
    <property type="match status" value="2"/>
</dbReference>
<dbReference type="InterPro" id="IPR050490">
    <property type="entry name" value="Bact_solute-bd_prot1"/>
</dbReference>
<dbReference type="EMBL" id="JAGILA010000009">
    <property type="protein sequence ID" value="MBP2238742.1"/>
    <property type="molecule type" value="Genomic_DNA"/>
</dbReference>
<proteinExistence type="inferred from homology"/>
<reference evidence="4 5" key="1">
    <citation type="submission" date="2021-03" db="EMBL/GenBank/DDBJ databases">
        <title>Genomic Encyclopedia of Type Strains, Phase IV (KMG-IV): sequencing the most valuable type-strain genomes for metagenomic binning, comparative biology and taxonomic classification.</title>
        <authorList>
            <person name="Goeker M."/>
        </authorList>
    </citation>
    <scope>NUCLEOTIDE SEQUENCE [LARGE SCALE GENOMIC DNA]</scope>
    <source>
        <strain evidence="4 5">DSM 13372</strain>
    </source>
</reference>
<accession>A0ABS4RA82</accession>